<dbReference type="EMBL" id="QWIQ01000473">
    <property type="protein sequence ID" value="RMY85487.1"/>
    <property type="molecule type" value="Genomic_DNA"/>
</dbReference>
<feature type="transmembrane region" description="Helical" evidence="6">
    <location>
        <begin position="272"/>
        <end position="295"/>
    </location>
</feature>
<evidence type="ECO:0000256" key="2">
    <source>
        <dbReference type="ARBA" id="ARBA00022692"/>
    </source>
</evidence>
<comment type="caution">
    <text evidence="8">The sequence shown here is derived from an EMBL/GenBank/DDBJ whole genome shotgun (WGS) entry which is preliminary data.</text>
</comment>
<feature type="domain" description="Cation/H+ exchanger transmembrane" evidence="7">
    <location>
        <begin position="46"/>
        <end position="468"/>
    </location>
</feature>
<feature type="transmembrane region" description="Helical" evidence="6">
    <location>
        <begin position="397"/>
        <end position="415"/>
    </location>
</feature>
<keyword evidence="4 6" id="KW-0472">Membrane</keyword>
<dbReference type="VEuPathDB" id="FungiDB:BTJ68_07110"/>
<evidence type="ECO:0000256" key="5">
    <source>
        <dbReference type="SAM" id="MobiDB-lite"/>
    </source>
</evidence>
<comment type="subcellular location">
    <subcellularLocation>
        <location evidence="1">Membrane</location>
        <topology evidence="1">Multi-pass membrane protein</topology>
    </subcellularLocation>
</comment>
<dbReference type="GO" id="GO:0120029">
    <property type="term" value="P:proton export across plasma membrane"/>
    <property type="evidence" value="ECO:0007669"/>
    <property type="project" value="InterPro"/>
</dbReference>
<dbReference type="GO" id="GO:0015385">
    <property type="term" value="F:sodium:proton antiporter activity"/>
    <property type="evidence" value="ECO:0007669"/>
    <property type="project" value="InterPro"/>
</dbReference>
<feature type="transmembrane region" description="Helical" evidence="6">
    <location>
        <begin position="237"/>
        <end position="260"/>
    </location>
</feature>
<accession>A0A3M7FA30</accession>
<reference evidence="8 9" key="1">
    <citation type="journal article" date="2018" name="BMC Genomics">
        <title>Genomic evidence for intraspecific hybridization in a clonal and extremely halotolerant yeast.</title>
        <authorList>
            <person name="Gostincar C."/>
            <person name="Stajich J.E."/>
            <person name="Zupancic J."/>
            <person name="Zalar P."/>
            <person name="Gunde-Cimerman N."/>
        </authorList>
    </citation>
    <scope>NUCLEOTIDE SEQUENCE [LARGE SCALE GENOMIC DNA]</scope>
    <source>
        <strain evidence="8 9">EXF-171</strain>
    </source>
</reference>
<feature type="compositionally biased region" description="Acidic residues" evidence="5">
    <location>
        <begin position="507"/>
        <end position="516"/>
    </location>
</feature>
<dbReference type="Proteomes" id="UP000281468">
    <property type="component" value="Unassembled WGS sequence"/>
</dbReference>
<gene>
    <name evidence="8" type="ORF">D0862_11153</name>
</gene>
<evidence type="ECO:0000256" key="4">
    <source>
        <dbReference type="ARBA" id="ARBA00023136"/>
    </source>
</evidence>
<dbReference type="GO" id="GO:0036376">
    <property type="term" value="P:sodium ion export across plasma membrane"/>
    <property type="evidence" value="ECO:0007669"/>
    <property type="project" value="InterPro"/>
</dbReference>
<dbReference type="GO" id="GO:0042391">
    <property type="term" value="P:regulation of membrane potential"/>
    <property type="evidence" value="ECO:0007669"/>
    <property type="project" value="InterPro"/>
</dbReference>
<evidence type="ECO:0000256" key="1">
    <source>
        <dbReference type="ARBA" id="ARBA00004141"/>
    </source>
</evidence>
<evidence type="ECO:0000256" key="3">
    <source>
        <dbReference type="ARBA" id="ARBA00022989"/>
    </source>
</evidence>
<dbReference type="AlphaFoldDB" id="A0A3M7FA30"/>
<feature type="transmembrane region" description="Helical" evidence="6">
    <location>
        <begin position="33"/>
        <end position="52"/>
    </location>
</feature>
<dbReference type="PANTHER" id="PTHR31382:SF2">
    <property type="entry name" value="CATION_H+ EXCHANGER DOMAIN-CONTAINING PROTEIN"/>
    <property type="match status" value="1"/>
</dbReference>
<feature type="transmembrane region" description="Helical" evidence="6">
    <location>
        <begin position="137"/>
        <end position="160"/>
    </location>
</feature>
<name>A0A3M7FA30_HORWE</name>
<dbReference type="Gene3D" id="1.20.1530.20">
    <property type="match status" value="1"/>
</dbReference>
<keyword evidence="3 6" id="KW-1133">Transmembrane helix</keyword>
<dbReference type="InterPro" id="IPR004712">
    <property type="entry name" value="Na+/H+_antiporter_fungi"/>
</dbReference>
<dbReference type="PANTHER" id="PTHR31382">
    <property type="entry name" value="NA(+)/H(+) ANTIPORTER"/>
    <property type="match status" value="1"/>
</dbReference>
<feature type="transmembrane region" description="Helical" evidence="6">
    <location>
        <begin position="449"/>
        <end position="474"/>
    </location>
</feature>
<evidence type="ECO:0000259" key="7">
    <source>
        <dbReference type="Pfam" id="PF00999"/>
    </source>
</evidence>
<evidence type="ECO:0000256" key="6">
    <source>
        <dbReference type="SAM" id="Phobius"/>
    </source>
</evidence>
<feature type="transmembrane region" description="Helical" evidence="6">
    <location>
        <begin position="365"/>
        <end position="385"/>
    </location>
</feature>
<organism evidence="8 9">
    <name type="scientific">Hortaea werneckii</name>
    <name type="common">Black yeast</name>
    <name type="synonym">Cladosporium werneckii</name>
    <dbReference type="NCBI Taxonomy" id="91943"/>
    <lineage>
        <taxon>Eukaryota</taxon>
        <taxon>Fungi</taxon>
        <taxon>Dikarya</taxon>
        <taxon>Ascomycota</taxon>
        <taxon>Pezizomycotina</taxon>
        <taxon>Dothideomycetes</taxon>
        <taxon>Dothideomycetidae</taxon>
        <taxon>Mycosphaerellales</taxon>
        <taxon>Teratosphaeriaceae</taxon>
        <taxon>Hortaea</taxon>
    </lineage>
</organism>
<dbReference type="GO" id="GO:0030007">
    <property type="term" value="P:intracellular potassium ion homeostasis"/>
    <property type="evidence" value="ECO:0007669"/>
    <property type="project" value="TreeGrafter"/>
</dbReference>
<evidence type="ECO:0000313" key="9">
    <source>
        <dbReference type="Proteomes" id="UP000281468"/>
    </source>
</evidence>
<evidence type="ECO:0000313" key="8">
    <source>
        <dbReference type="EMBL" id="RMY85487.1"/>
    </source>
</evidence>
<protein>
    <recommendedName>
        <fullName evidence="7">Cation/H+ exchanger transmembrane domain-containing protein</fullName>
    </recommendedName>
</protein>
<proteinExistence type="predicted"/>
<dbReference type="GO" id="GO:0005886">
    <property type="term" value="C:plasma membrane"/>
    <property type="evidence" value="ECO:0007669"/>
    <property type="project" value="InterPro"/>
</dbReference>
<sequence length="516" mass="56676">MVRKDTDNCFNNNDNISVRKMAWDQIETTPPHVTYLTLATFLITYTLFANFIRNRLHLSEPPLALLAGIILGPKGLGWLTPNFCGVNGCKDEGVGLGGWGWGDDVVQEITRVIVGIQVFAIGVELPKYYASRHWKSIAMMLGPVMAFSWLIVAAFVVLIFETDIPTGLIVGACLTPTDPVLASSILSNSQFSNRVPKRLKDLIACESGCNDGISFPFLYVGLFAMTTSGLGEAAKKYFLLTILWQVLFGTTIGLVIGTVFNKILRFSARRGYIDYPSFTVFYLLLAILSVGVGSTLGSDDFLVAFGAGYGFARDGWFTKRTKATRLSQVIDLLLNSAMFVYFGAIIPWYDFYPQSITPWITPGRLVSFLALVIAFRRIPVLLMTWPWIQDIRTIKEALFVGHFGPMALGGLFLAIEARAVLETGTSLPEKHPAHYGRPYTPREIAIQTVWPLVCFIVLGSTLVHGLSVLALSLTTHFSRPADKRAPIVAAEDDPLEGMEHQGGGGESEPEDSGSEI</sequence>
<dbReference type="InterPro" id="IPR038770">
    <property type="entry name" value="Na+/solute_symporter_sf"/>
</dbReference>
<keyword evidence="2 6" id="KW-0812">Transmembrane</keyword>
<dbReference type="InterPro" id="IPR006153">
    <property type="entry name" value="Cation/H_exchanger_TM"/>
</dbReference>
<dbReference type="Pfam" id="PF00999">
    <property type="entry name" value="Na_H_Exchanger"/>
    <property type="match status" value="1"/>
</dbReference>
<feature type="region of interest" description="Disordered" evidence="5">
    <location>
        <begin position="485"/>
        <end position="516"/>
    </location>
</feature>
<feature type="transmembrane region" description="Helical" evidence="6">
    <location>
        <begin position="329"/>
        <end position="349"/>
    </location>
</feature>